<sequence length="703" mass="79304">MNSAYNQPVYQQLPAMAVESHCQQSMYQQHTYVDRSRMAVTDTIYVQEHVSQSSWAMSAASPMQVRAPVYVQVGRGPYMGNSGVPPQAAQSLPQPQPQPQQPPQPPPPPQAPQPQAHSYGPQQQGRYGYMSMPNMQYYASSSASMNTYGQLYVQSSSTSANISGIYLPCCYAQPPSRPQQQQQQGTKDIACQTLVNVKRSRDACTQTDLIGDAPPMPQPQVLDIDVGDNKESNNNNSSLDESAGGQPGILQGNLRNSEVSLPKQRLKEITRISLYGSSIAEEVANAHRQRPCFKKMDTLCARLKQDLLRPDGVLPNINSQGIAWAVKDFIFVFTRIVNSWIILKGYVYNTPDGLNKIKDELPNGFMAAFDCWQITTLSMVELIIKSFVNLDAMLQRQKNSFTKMDMHNWNGNNSDSSSDSNSSNKTLNGTDISTMDDAPNAFSTPRNSIRTGLASEPEEPNPIATDNNHLNDIDMNYLYTMIQDSEEAQRCVNANGTYLKTGTYTPLLKDANQVASQLPQTPPKSMPMDGKPTPNCQASIESAKTLIKAQLPKLKTQCRHKDVKSHTTPLSMLGREMSRKLFDMSNRIMLLQHIDRFFQKQFTLNYYPYFYERCQHEFIDVRAIILKCESATYQHVFQAIHDLRRIIFLVRRDLKDHTNMDLRLYTALYERSINEMLSKSPYQLQQFEHITGNPTEKMFSTDT</sequence>
<protein>
    <recommendedName>
        <fullName evidence="4">Protein mitoshell</fullName>
    </recommendedName>
</protein>
<evidence type="ECO:0000256" key="1">
    <source>
        <dbReference type="SAM" id="MobiDB-lite"/>
    </source>
</evidence>
<feature type="compositionally biased region" description="Pro residues" evidence="1">
    <location>
        <begin position="94"/>
        <end position="112"/>
    </location>
</feature>
<dbReference type="AlphaFoldDB" id="A0AAD4PMX9"/>
<keyword evidence="3" id="KW-1185">Reference proteome</keyword>
<name>A0AAD4PMX9_9MUSC</name>
<comment type="caution">
    <text evidence="2">The sequence shown here is derived from an EMBL/GenBank/DDBJ whole genome shotgun (WGS) entry which is preliminary data.</text>
</comment>
<feature type="compositionally biased region" description="Low complexity" evidence="1">
    <location>
        <begin position="412"/>
        <end position="424"/>
    </location>
</feature>
<dbReference type="Proteomes" id="UP001200034">
    <property type="component" value="Unassembled WGS sequence"/>
</dbReference>
<gene>
    <name evidence="2" type="ORF">KR093_000186</name>
</gene>
<feature type="compositionally biased region" description="Polar residues" evidence="1">
    <location>
        <begin position="441"/>
        <end position="450"/>
    </location>
</feature>
<feature type="region of interest" description="Disordered" evidence="1">
    <location>
        <begin position="208"/>
        <end position="254"/>
    </location>
</feature>
<dbReference type="EMBL" id="JAJJHW010001127">
    <property type="protein sequence ID" value="KAH8376593.1"/>
    <property type="molecule type" value="Genomic_DNA"/>
</dbReference>
<organism evidence="2 3">
    <name type="scientific">Drosophila rubida</name>
    <dbReference type="NCBI Taxonomy" id="30044"/>
    <lineage>
        <taxon>Eukaryota</taxon>
        <taxon>Metazoa</taxon>
        <taxon>Ecdysozoa</taxon>
        <taxon>Arthropoda</taxon>
        <taxon>Hexapoda</taxon>
        <taxon>Insecta</taxon>
        <taxon>Pterygota</taxon>
        <taxon>Neoptera</taxon>
        <taxon>Endopterygota</taxon>
        <taxon>Diptera</taxon>
        <taxon>Brachycera</taxon>
        <taxon>Muscomorpha</taxon>
        <taxon>Ephydroidea</taxon>
        <taxon>Drosophilidae</taxon>
        <taxon>Drosophila</taxon>
    </lineage>
</organism>
<evidence type="ECO:0008006" key="4">
    <source>
        <dbReference type="Google" id="ProtNLM"/>
    </source>
</evidence>
<feature type="region of interest" description="Disordered" evidence="1">
    <location>
        <begin position="405"/>
        <end position="468"/>
    </location>
</feature>
<feature type="region of interest" description="Disordered" evidence="1">
    <location>
        <begin position="78"/>
        <end position="126"/>
    </location>
</feature>
<accession>A0AAD4PMX9</accession>
<evidence type="ECO:0000313" key="3">
    <source>
        <dbReference type="Proteomes" id="UP001200034"/>
    </source>
</evidence>
<proteinExistence type="predicted"/>
<reference evidence="2" key="1">
    <citation type="journal article" date="2021" name="Mol. Ecol. Resour.">
        <title>Phylogenomic analyses of the genus Drosophila reveals genomic signals of climate adaptation.</title>
        <authorList>
            <person name="Li F."/>
            <person name="Rane R.V."/>
            <person name="Luria V."/>
            <person name="Xiong Z."/>
            <person name="Chen J."/>
            <person name="Li Z."/>
            <person name="Catullo R.A."/>
            <person name="Griffin P.C."/>
            <person name="Schiffer M."/>
            <person name="Pearce S."/>
            <person name="Lee S.F."/>
            <person name="McElroy K."/>
            <person name="Stocker A."/>
            <person name="Shirriffs J."/>
            <person name="Cockerell F."/>
            <person name="Coppin C."/>
            <person name="Sgro C.M."/>
            <person name="Karger A."/>
            <person name="Cain J.W."/>
            <person name="Weber J.A."/>
            <person name="Santpere G."/>
            <person name="Kirschner M.W."/>
            <person name="Hoffmann A.A."/>
            <person name="Oakeshott J.G."/>
            <person name="Zhang G."/>
        </authorList>
    </citation>
    <scope>NUCLEOTIDE SEQUENCE</scope>
    <source>
        <strain evidence="2">BGI-SZ-2011g</strain>
    </source>
</reference>
<evidence type="ECO:0000313" key="2">
    <source>
        <dbReference type="EMBL" id="KAH8376593.1"/>
    </source>
</evidence>